<feature type="transmembrane region" description="Helical" evidence="1">
    <location>
        <begin position="503"/>
        <end position="522"/>
    </location>
</feature>
<accession>D1YY84</accession>
<feature type="transmembrane region" description="Helical" evidence="1">
    <location>
        <begin position="152"/>
        <end position="169"/>
    </location>
</feature>
<keyword evidence="1" id="KW-0472">Membrane</keyword>
<dbReference type="InParanoid" id="D1YY84"/>
<dbReference type="RefSeq" id="WP_012900085.1">
    <property type="nucleotide sequence ID" value="NC_013665.1"/>
</dbReference>
<dbReference type="STRING" id="304371.MCP_1334"/>
<dbReference type="PANTHER" id="PTHR43849:SF2">
    <property type="entry name" value="BLL3936 PROTEIN"/>
    <property type="match status" value="1"/>
</dbReference>
<feature type="transmembrane region" description="Helical" evidence="1">
    <location>
        <begin position="640"/>
        <end position="670"/>
    </location>
</feature>
<feature type="domain" description="TRAP C4-dicarboxylate transport system permease DctM subunit" evidence="2">
    <location>
        <begin position="139"/>
        <end position="597"/>
    </location>
</feature>
<organism evidence="3 4">
    <name type="scientific">Methanocella paludicola (strain DSM 17711 / JCM 13418 / NBRC 101707 / SANAE)</name>
    <dbReference type="NCBI Taxonomy" id="304371"/>
    <lineage>
        <taxon>Archaea</taxon>
        <taxon>Methanobacteriati</taxon>
        <taxon>Methanobacteriota</taxon>
        <taxon>Stenosarchaea group</taxon>
        <taxon>Methanomicrobia</taxon>
        <taxon>Methanocellales</taxon>
        <taxon>Methanocellaceae</taxon>
        <taxon>Methanocella</taxon>
    </lineage>
</organism>
<dbReference type="InterPro" id="IPR010656">
    <property type="entry name" value="DctM"/>
</dbReference>
<dbReference type="OrthoDB" id="371890at2157"/>
<dbReference type="AlphaFoldDB" id="D1YY84"/>
<feature type="transmembrane region" description="Helical" evidence="1">
    <location>
        <begin position="605"/>
        <end position="631"/>
    </location>
</feature>
<keyword evidence="1" id="KW-0812">Transmembrane</keyword>
<dbReference type="PATRIC" id="fig|304371.9.peg.1372"/>
<dbReference type="Pfam" id="PF06808">
    <property type="entry name" value="DctM"/>
    <property type="match status" value="1"/>
</dbReference>
<name>D1YY84_METPS</name>
<dbReference type="PANTHER" id="PTHR43849">
    <property type="entry name" value="BLL3936 PROTEIN"/>
    <property type="match status" value="1"/>
</dbReference>
<dbReference type="Proteomes" id="UP000001882">
    <property type="component" value="Chromosome"/>
</dbReference>
<evidence type="ECO:0000256" key="1">
    <source>
        <dbReference type="SAM" id="Phobius"/>
    </source>
</evidence>
<reference evidence="3 4" key="2">
    <citation type="journal article" date="2008" name="Int. J. Syst. Evol. Microbiol.">
        <title>Methanocella paludicola gen. nov., sp. nov., a methane-producing archaeon, the first isolate of the lineage 'Rice Cluster I', and proposal of the new archaeal order Methanocellales ord. nov.</title>
        <authorList>
            <person name="Sakai S."/>
            <person name="Imachi H."/>
            <person name="Hanada S."/>
            <person name="Ohashi A."/>
            <person name="Harada H."/>
            <person name="Kamagata Y."/>
        </authorList>
    </citation>
    <scope>NUCLEOTIDE SEQUENCE [LARGE SCALE GENOMIC DNA]</scope>
    <source>
        <strain evidence="4">DSM 17711 / JCM 13418 / NBRC 101707 / SANAE</strain>
    </source>
</reference>
<feature type="transmembrane region" description="Helical" evidence="1">
    <location>
        <begin position="469"/>
        <end position="496"/>
    </location>
</feature>
<reference evidence="4" key="3">
    <citation type="journal article" date="2011" name="PLoS ONE">
        <title>Genome sequence of a mesophilic hydrogenotrophic methanogen Methanocella paludicola, the first cultivated representative of the order Methanocellales.</title>
        <authorList>
            <person name="Sakai S."/>
            <person name="Takaki Y."/>
            <person name="Shimamura S."/>
            <person name="Sekine M."/>
            <person name="Tajima T."/>
            <person name="Kosugi H."/>
            <person name="Ichikawa N."/>
            <person name="Tasumi E."/>
            <person name="Hiraki A.T."/>
            <person name="Shimizu A."/>
            <person name="Kato Y."/>
            <person name="Nishiko R."/>
            <person name="Mori K."/>
            <person name="Fujita N."/>
            <person name="Imachi H."/>
            <person name="Takai K."/>
        </authorList>
    </citation>
    <scope>NUCLEOTIDE SEQUENCE [LARGE SCALE GENOMIC DNA]</scope>
    <source>
        <strain evidence="4">DSM 17711 / JCM 13418 / NBRC 101707 / SANAE</strain>
    </source>
</reference>
<dbReference type="GeneID" id="8681302"/>
<sequence length="691" mass="74207">MGEDSGDINGNIKLKHEELDELEVKYSNIRSLTAWGLLAVSAVAITSSFYHLYVAYAGMPTYQFHLTMHLMFMMVLAFFIYPISSKVLSGKKGADKIPVYDLAIAAVAIFVCMYWIVNYVTLTQSIGAMTTTDYIVGGIGILLVLEGTRRTVGPALSVIAAIFIAYAYFGNYMPGFLQHKGFGIERIISNLWYTDSGIFGVPLMVSAQYVIVFILFGAFLKYSGAGEFFISLAYALTGWRKGGPAKTAVLASGFFGMISGSSIANAVTVGSFTIPLMKKAGYRKEFAGAVEASASTGGQIMPPVMGAAAFLMVEYTHIPYNHIIISAAIPAIAFFFGLWVMAHLEAGKSNLPSVPRSQLPDAWKLFKEKGYMFISVILLLYLIIFAQLSVELAGFYSIIAIVLISWVRKDTRMGIKQLRAALEEGTKGSVGVALACACAGIISGVATLTGLGATIASAVGSLSMSMGGYFVWLFGSLPVASLFVALVVTMIACLILGMGLPTTATYVVLVVLAVPAIIKFNLPTGAAIPLMAVHMFVLYYGVIADITPPVALAAYAASGIAKSNQFWTGVEAFKISLNKLLVPFAFVFSPAILLLGINFSDPMSIGGAAFDIITVFIGIICLQISLCGYFITNCTRIERIILFASALALIYPNFWGAVFGISCLAIVYFLNTTRIKSGKTIELTPFIAIRR</sequence>
<dbReference type="EMBL" id="AP011532">
    <property type="protein sequence ID" value="BAI61406.1"/>
    <property type="molecule type" value="Genomic_DNA"/>
</dbReference>
<feature type="transmembrane region" description="Helical" evidence="1">
    <location>
        <begin position="102"/>
        <end position="120"/>
    </location>
</feature>
<feature type="transmembrane region" description="Helical" evidence="1">
    <location>
        <begin position="62"/>
        <end position="81"/>
    </location>
</feature>
<dbReference type="InterPro" id="IPR011853">
    <property type="entry name" value="TRAP_DctM-Dct_fused"/>
</dbReference>
<proteinExistence type="predicted"/>
<gene>
    <name evidence="3" type="ordered locus">MCP_1334</name>
</gene>
<dbReference type="NCBIfam" id="TIGR02123">
    <property type="entry name" value="TRAP_fused"/>
    <property type="match status" value="1"/>
</dbReference>
<feature type="transmembrane region" description="Helical" evidence="1">
    <location>
        <begin position="126"/>
        <end position="145"/>
    </location>
</feature>
<feature type="transmembrane region" description="Helical" evidence="1">
    <location>
        <begin position="430"/>
        <end position="457"/>
    </location>
</feature>
<protein>
    <submittedName>
        <fullName evidence="3">TRAP transporter membrane-spanning component</fullName>
    </submittedName>
</protein>
<feature type="transmembrane region" description="Helical" evidence="1">
    <location>
        <begin position="209"/>
        <end position="236"/>
    </location>
</feature>
<feature type="transmembrane region" description="Helical" evidence="1">
    <location>
        <begin position="32"/>
        <end position="56"/>
    </location>
</feature>
<dbReference type="eggNOG" id="arCOG01906">
    <property type="taxonomic scope" value="Archaea"/>
</dbReference>
<evidence type="ECO:0000259" key="2">
    <source>
        <dbReference type="Pfam" id="PF06808"/>
    </source>
</evidence>
<feature type="transmembrane region" description="Helical" evidence="1">
    <location>
        <begin position="320"/>
        <end position="342"/>
    </location>
</feature>
<reference evidence="3 4" key="1">
    <citation type="journal article" date="2007" name="Appl. Environ. Microbiol.">
        <title>Isolation of key methanogens for global methane emission from rice paddy fields: a novel isolate affiliated with the clone cluster rice cluster I.</title>
        <authorList>
            <person name="Sakai S."/>
            <person name="Imachi H."/>
            <person name="Sekiguchi Y."/>
            <person name="Ohashi A."/>
            <person name="Harada H."/>
            <person name="Kamagata Y."/>
        </authorList>
    </citation>
    <scope>NUCLEOTIDE SEQUENCE [LARGE SCALE GENOMIC DNA]</scope>
    <source>
        <strain evidence="4">DSM 17711 / JCM 13418 / NBRC 101707 / SANAE</strain>
    </source>
</reference>
<dbReference type="KEGG" id="mpd:MCP_1334"/>
<evidence type="ECO:0000313" key="4">
    <source>
        <dbReference type="Proteomes" id="UP000001882"/>
    </source>
</evidence>
<feature type="transmembrane region" description="Helical" evidence="1">
    <location>
        <begin position="248"/>
        <end position="274"/>
    </location>
</feature>
<evidence type="ECO:0000313" key="3">
    <source>
        <dbReference type="EMBL" id="BAI61406.1"/>
    </source>
</evidence>
<keyword evidence="4" id="KW-1185">Reference proteome</keyword>
<keyword evidence="1" id="KW-1133">Transmembrane helix</keyword>
<feature type="transmembrane region" description="Helical" evidence="1">
    <location>
        <begin position="537"/>
        <end position="560"/>
    </location>
</feature>
<feature type="transmembrane region" description="Helical" evidence="1">
    <location>
        <begin position="580"/>
        <end position="599"/>
    </location>
</feature>
<feature type="transmembrane region" description="Helical" evidence="1">
    <location>
        <begin position="370"/>
        <end position="386"/>
    </location>
</feature>